<sequence>MITLLTAQFGYCSPTEMNFYTTKFPQFITEWWNSNPNIFTSLLSSPKLQETFQLQKQQRIIVVGTLLQYLDEDLMNINNIIKDYKQIIQIPLPDDSTMAQYFAALKSIKLEDNDVILLPVFNCRSHDNFNPTETLYDRTNNYYKGSNQLPFSRIQSLEQIQESIQGYRDLFTHTVTTSQTYHSFNLQKLSMQNILIITSALDMTSSLQFNSLQFCHISPNYQPQTSIDSCFIAVPIGMGNRGINGTGNIGNGFDIVTKFYLQFERNQLQIHHIFNALKSAISLKKQNNYQIEGFGNGMTDLSSISHIIEINQQDDSNNIFDVITAGNIKSGQILQLKTFQILRIYVTARGSVDEFNPIYENTYKTSLPNNQDAMLKYQNIRFYICQKLGTLYIPQYIGQLRGHRGSYQYLIQSSQLWGQHIQNDVIVWFSFESDIVKVQHEIAQNLQIDNDLTVSLQFIGYTIDVSLLSISDPRYATKNTALYFQTEARHIYSACVTKTIVTVKKHNIELYGDDVLSIQFENGETCNIYFCITEQSILNVMQHDCARSYEFYVDQYSSARVFYAGIAIGIFFLIYYLIVIILVSRYKS</sequence>
<feature type="transmembrane region" description="Helical" evidence="1">
    <location>
        <begin position="561"/>
        <end position="583"/>
    </location>
</feature>
<name>V6LM59_9EUKA</name>
<accession>V6LM59</accession>
<proteinExistence type="predicted"/>
<reference evidence="2 3" key="1">
    <citation type="journal article" date="2014" name="PLoS Genet.">
        <title>The Genome of Spironucleus salmonicida Highlights a Fish Pathogen Adapted to Fluctuating Environments.</title>
        <authorList>
            <person name="Xu F."/>
            <person name="Jerlstrom-Hultqvist J."/>
            <person name="Einarsson E."/>
            <person name="Astvaldsson A."/>
            <person name="Svard S.G."/>
            <person name="Andersson J.O."/>
        </authorList>
    </citation>
    <scope>NUCLEOTIDE SEQUENCE</scope>
    <source>
        <strain evidence="3">ATCC 50377</strain>
    </source>
</reference>
<gene>
    <name evidence="2" type="ORF">SS50377_15299</name>
    <name evidence="3" type="ORF">SS50377_21822</name>
</gene>
<protein>
    <submittedName>
        <fullName evidence="2">Uncharacterized protein</fullName>
    </submittedName>
</protein>
<dbReference type="AlphaFoldDB" id="V6LM59"/>
<dbReference type="VEuPathDB" id="GiardiaDB:SS50377_21822"/>
<reference evidence="3" key="2">
    <citation type="submission" date="2020-12" db="EMBL/GenBank/DDBJ databases">
        <title>New Spironucleus salmonicida genome in near-complete chromosomes.</title>
        <authorList>
            <person name="Xu F."/>
            <person name="Kurt Z."/>
            <person name="Jimenez-Gonzalez A."/>
            <person name="Astvaldsson A."/>
            <person name="Andersson J.O."/>
            <person name="Svard S.G."/>
        </authorList>
    </citation>
    <scope>NUCLEOTIDE SEQUENCE</scope>
    <source>
        <strain evidence="3">ATCC 50377</strain>
    </source>
</reference>
<dbReference type="EMBL" id="KI546108">
    <property type="protein sequence ID" value="EST44791.1"/>
    <property type="molecule type" value="Genomic_DNA"/>
</dbReference>
<evidence type="ECO:0000313" key="3">
    <source>
        <dbReference type="EMBL" id="KAH0576260.1"/>
    </source>
</evidence>
<keyword evidence="1" id="KW-0812">Transmembrane</keyword>
<keyword evidence="4" id="KW-1185">Reference proteome</keyword>
<dbReference type="EMBL" id="AUWU02000002">
    <property type="protein sequence ID" value="KAH0576260.1"/>
    <property type="molecule type" value="Genomic_DNA"/>
</dbReference>
<organism evidence="2">
    <name type="scientific">Spironucleus salmonicida</name>
    <dbReference type="NCBI Taxonomy" id="348837"/>
    <lineage>
        <taxon>Eukaryota</taxon>
        <taxon>Metamonada</taxon>
        <taxon>Diplomonadida</taxon>
        <taxon>Hexamitidae</taxon>
        <taxon>Hexamitinae</taxon>
        <taxon>Spironucleus</taxon>
    </lineage>
</organism>
<keyword evidence="1" id="KW-1133">Transmembrane helix</keyword>
<keyword evidence="1" id="KW-0472">Membrane</keyword>
<evidence type="ECO:0000313" key="4">
    <source>
        <dbReference type="Proteomes" id="UP000018208"/>
    </source>
</evidence>
<evidence type="ECO:0000256" key="1">
    <source>
        <dbReference type="SAM" id="Phobius"/>
    </source>
</evidence>
<dbReference type="Proteomes" id="UP000018208">
    <property type="component" value="Unassembled WGS sequence"/>
</dbReference>
<evidence type="ECO:0000313" key="2">
    <source>
        <dbReference type="EMBL" id="EST44791.1"/>
    </source>
</evidence>